<feature type="region of interest" description="Disordered" evidence="1">
    <location>
        <begin position="30"/>
        <end position="63"/>
    </location>
</feature>
<proteinExistence type="predicted"/>
<reference evidence="2" key="1">
    <citation type="journal article" date="2019" name="MBio">
        <title>Virus Genomes from Deep Sea Sediments Expand the Ocean Megavirome and Support Independent Origins of Viral Gigantism.</title>
        <authorList>
            <person name="Backstrom D."/>
            <person name="Yutin N."/>
            <person name="Jorgensen S.L."/>
            <person name="Dharamshi J."/>
            <person name="Homa F."/>
            <person name="Zaremba-Niedwiedzka K."/>
            <person name="Spang A."/>
            <person name="Wolf Y.I."/>
            <person name="Koonin E.V."/>
            <person name="Ettema T.J."/>
        </authorList>
    </citation>
    <scope>NUCLEOTIDE SEQUENCE</scope>
</reference>
<sequence>MKFPFPLTPVWVADRGGDMITTLPLVFGLGLNEDRPDRSKDDLGGTRLDKSDDPEGSKSEIMF</sequence>
<protein>
    <submittedName>
        <fullName evidence="2">Uncharacterized protein</fullName>
    </submittedName>
</protein>
<gene>
    <name evidence="2" type="ORF">LCPAC201_00400</name>
</gene>
<evidence type="ECO:0000256" key="1">
    <source>
        <dbReference type="SAM" id="MobiDB-lite"/>
    </source>
</evidence>
<name>A0A481Z6I4_9VIRU</name>
<organism evidence="2">
    <name type="scientific">Pithovirus LCPAC201</name>
    <dbReference type="NCBI Taxonomy" id="2506591"/>
    <lineage>
        <taxon>Viruses</taxon>
        <taxon>Pithoviruses</taxon>
    </lineage>
</organism>
<feature type="compositionally biased region" description="Basic and acidic residues" evidence="1">
    <location>
        <begin position="32"/>
        <end position="63"/>
    </location>
</feature>
<evidence type="ECO:0000313" key="2">
    <source>
        <dbReference type="EMBL" id="QBK90739.1"/>
    </source>
</evidence>
<accession>A0A481Z6I4</accession>
<dbReference type="EMBL" id="MK500498">
    <property type="protein sequence ID" value="QBK90739.1"/>
    <property type="molecule type" value="Genomic_DNA"/>
</dbReference>